<dbReference type="EMBL" id="JADBGG010000030">
    <property type="protein sequence ID" value="MBE1426621.1"/>
    <property type="molecule type" value="Genomic_DNA"/>
</dbReference>
<dbReference type="InterPro" id="IPR014721">
    <property type="entry name" value="Ribsml_uS5_D2-typ_fold_subgr"/>
</dbReference>
<protein>
    <submittedName>
        <fullName evidence="1">Uncharacterized protein</fullName>
    </submittedName>
</protein>
<dbReference type="SUPFAM" id="SSF54211">
    <property type="entry name" value="Ribosomal protein S5 domain 2-like"/>
    <property type="match status" value="1"/>
</dbReference>
<evidence type="ECO:0000313" key="2">
    <source>
        <dbReference type="Proteomes" id="UP000639010"/>
    </source>
</evidence>
<sequence>MRRIERRDLDCLSHDLERGGSGYALNPHPNIWGRRCSAERLEELLRAEKLGDSLCEALVVAHLLYPQRTPAWARPWLHRNAFGVTGADLELLERAQWRDFFVPVADEHSGYLWRLLVGIGSDLPLVATAGAKAFALDSLRALEVVSRLVQEKWEEGCCFGLASPGVSGPIISGQSLGLPCYLAAAACIEGLPDTQILSTGQLDEFGAVLPVKYIQTKVNSASFGFKLIIYPQGSDPPESRLECVPVAHACEALAVMACYQPGMGNKIVQAENALRSGRGLAREICSFQSGMVSWLMRNRQAISEVVTTDTSLAELVTQLKRWCDSTLQCEPELGRAVLQCLSLELVKKVAVDDALLAWTICVLQMDRMNHTGSLPEFEEWRAQADELRPRIVSTQDAASLLALHYVQSVIGDRHNRYVFSVELPEDGDAMFEVGAMEETFRRHQAGGGRREDGRLGRYYGTIGQNYGFCGPDFLGETLRYLELAISCFCADSQMSEKERNRDLLYKVFALSSAGRTDDALETLSGIPGLWMQGRWNQREMDQYQMHALLRAHVDSGNGMRTALLQEISDLWRSQRKRSHPWQLIAYNLGLLESDKVASYHMLSESLSICLSPDTGPTIKVMALLPLAQLHSAGYSLPDMDDQVRRAIVPVCSKDLSGEHFACLMQARTTEEVLRIVQKEKARLFPYSYR</sequence>
<keyword evidence="2" id="KW-1185">Reference proteome</keyword>
<dbReference type="RefSeq" id="WP_192624548.1">
    <property type="nucleotide sequence ID" value="NZ_JADBGG010000030.1"/>
</dbReference>
<name>A0ABR9H7C3_9BACT</name>
<reference evidence="1 2" key="1">
    <citation type="submission" date="2020-10" db="EMBL/GenBank/DDBJ databases">
        <title>Genomic Encyclopedia of Type Strains, Phase IV (KMG-IV): sequencing the most valuable type-strain genomes for metagenomic binning, comparative biology and taxonomic classification.</title>
        <authorList>
            <person name="Goeker M."/>
        </authorList>
    </citation>
    <scope>NUCLEOTIDE SEQUENCE [LARGE SCALE GENOMIC DNA]</scope>
    <source>
        <strain evidence="1 2">DSM 4194</strain>
    </source>
</reference>
<organism evidence="1 2">
    <name type="scientific">Desulfomicrobium macestii</name>
    <dbReference type="NCBI Taxonomy" id="90731"/>
    <lineage>
        <taxon>Bacteria</taxon>
        <taxon>Pseudomonadati</taxon>
        <taxon>Thermodesulfobacteriota</taxon>
        <taxon>Desulfovibrionia</taxon>
        <taxon>Desulfovibrionales</taxon>
        <taxon>Desulfomicrobiaceae</taxon>
        <taxon>Desulfomicrobium</taxon>
    </lineage>
</organism>
<proteinExistence type="predicted"/>
<evidence type="ECO:0000313" key="1">
    <source>
        <dbReference type="EMBL" id="MBE1426621.1"/>
    </source>
</evidence>
<dbReference type="InterPro" id="IPR020568">
    <property type="entry name" value="Ribosomal_Su5_D2-typ_SF"/>
</dbReference>
<dbReference type="Proteomes" id="UP000639010">
    <property type="component" value="Unassembled WGS sequence"/>
</dbReference>
<comment type="caution">
    <text evidence="1">The sequence shown here is derived from an EMBL/GenBank/DDBJ whole genome shotgun (WGS) entry which is preliminary data.</text>
</comment>
<dbReference type="Gene3D" id="3.30.230.10">
    <property type="match status" value="1"/>
</dbReference>
<gene>
    <name evidence="1" type="ORF">H4684_003287</name>
</gene>
<accession>A0ABR9H7C3</accession>